<dbReference type="InterPro" id="IPR058535">
    <property type="entry name" value="MafB19-deam"/>
</dbReference>
<dbReference type="InterPro" id="IPR016193">
    <property type="entry name" value="Cytidine_deaminase-like"/>
</dbReference>
<dbReference type="PROSITE" id="PS51747">
    <property type="entry name" value="CYT_DCMP_DEAMINASES_2"/>
    <property type="match status" value="1"/>
</dbReference>
<keyword evidence="5" id="KW-1185">Reference proteome</keyword>
<reference evidence="4" key="1">
    <citation type="submission" date="2022-12" db="EMBL/GenBank/DDBJ databases">
        <authorList>
            <person name="Bing R.G."/>
            <person name="Willard D.J."/>
            <person name="Manesh M.J.H."/>
            <person name="Laemthong T."/>
            <person name="Crosby J.R."/>
            <person name="Kelly R.M."/>
        </authorList>
    </citation>
    <scope>NUCLEOTIDE SEQUENCE</scope>
    <source>
        <strain evidence="4">DSM 8990</strain>
    </source>
</reference>
<name>A0ABY7BMR9_9FIRM</name>
<dbReference type="Pfam" id="PF14437">
    <property type="entry name" value="MafB19-deam"/>
    <property type="match status" value="1"/>
</dbReference>
<gene>
    <name evidence="4" type="ORF">OTK00_000279</name>
</gene>
<dbReference type="PANTHER" id="PTHR11079">
    <property type="entry name" value="CYTOSINE DEAMINASE FAMILY MEMBER"/>
    <property type="match status" value="1"/>
</dbReference>
<dbReference type="Gene3D" id="3.40.140.10">
    <property type="entry name" value="Cytidine Deaminase, domain 2"/>
    <property type="match status" value="1"/>
</dbReference>
<dbReference type="PANTHER" id="PTHR11079:SF179">
    <property type="entry name" value="TRNA(ADENINE(34)) DEAMINASE, CHLOROPLASTIC"/>
    <property type="match status" value="1"/>
</dbReference>
<proteinExistence type="predicted"/>
<keyword evidence="2" id="KW-0862">Zinc</keyword>
<sequence length="145" mass="16254">MYIYNVMRKLIDYVSAMEDIPIAAAVIKDGEIVSIQKNDSKNAIFHAELLAILDATSKLSTKDLRGCEMVVTKEPCPMCMGAIVLSKISRLYFGARDFKMGAAESCFNLSHNPNLNHKVEVIGGICEDECKSLLKSFFEKRREKE</sequence>
<dbReference type="SUPFAM" id="SSF53927">
    <property type="entry name" value="Cytidine deaminase-like"/>
    <property type="match status" value="1"/>
</dbReference>
<keyword evidence="1" id="KW-0479">Metal-binding</keyword>
<dbReference type="RefSeq" id="WP_045168395.1">
    <property type="nucleotide sequence ID" value="NZ_CP113865.1"/>
</dbReference>
<evidence type="ECO:0000313" key="5">
    <source>
        <dbReference type="Proteomes" id="UP001164909"/>
    </source>
</evidence>
<dbReference type="PROSITE" id="PS00903">
    <property type="entry name" value="CYT_DCMP_DEAMINASES_1"/>
    <property type="match status" value="1"/>
</dbReference>
<dbReference type="InterPro" id="IPR016192">
    <property type="entry name" value="APOBEC/CMP_deaminase_Zn-bd"/>
</dbReference>
<dbReference type="Proteomes" id="UP001164909">
    <property type="component" value="Chromosome"/>
</dbReference>
<dbReference type="InterPro" id="IPR002125">
    <property type="entry name" value="CMP_dCMP_dom"/>
</dbReference>
<organism evidence="4 5">
    <name type="scientific">Caldicellulosiruptor morganii</name>
    <dbReference type="NCBI Taxonomy" id="1387555"/>
    <lineage>
        <taxon>Bacteria</taxon>
        <taxon>Bacillati</taxon>
        <taxon>Bacillota</taxon>
        <taxon>Bacillota incertae sedis</taxon>
        <taxon>Caldicellulosiruptorales</taxon>
        <taxon>Caldicellulosiruptoraceae</taxon>
        <taxon>Caldicellulosiruptor</taxon>
    </lineage>
</organism>
<protein>
    <submittedName>
        <fullName evidence="4">Nucleoside deaminase</fullName>
    </submittedName>
</protein>
<accession>A0ABY7BMR9</accession>
<evidence type="ECO:0000256" key="2">
    <source>
        <dbReference type="ARBA" id="ARBA00022833"/>
    </source>
</evidence>
<dbReference type="EMBL" id="CP113865">
    <property type="protein sequence ID" value="WAM34114.1"/>
    <property type="molecule type" value="Genomic_DNA"/>
</dbReference>
<evidence type="ECO:0000256" key="1">
    <source>
        <dbReference type="ARBA" id="ARBA00022723"/>
    </source>
</evidence>
<evidence type="ECO:0000259" key="3">
    <source>
        <dbReference type="PROSITE" id="PS51747"/>
    </source>
</evidence>
<feature type="domain" description="CMP/dCMP-type deaminase" evidence="3">
    <location>
        <begin position="1"/>
        <end position="106"/>
    </location>
</feature>
<evidence type="ECO:0000313" key="4">
    <source>
        <dbReference type="EMBL" id="WAM34114.1"/>
    </source>
</evidence>
<dbReference type="CDD" id="cd01285">
    <property type="entry name" value="nucleoside_deaminase"/>
    <property type="match status" value="1"/>
</dbReference>